<proteinExistence type="predicted"/>
<evidence type="ECO:0000313" key="1">
    <source>
        <dbReference type="EMBL" id="RZS86043.1"/>
    </source>
</evidence>
<gene>
    <name evidence="1" type="ORF">EV675_2077</name>
</gene>
<reference evidence="1 2" key="1">
    <citation type="submission" date="2019-02" db="EMBL/GenBank/DDBJ databases">
        <title>Genomic Encyclopedia of Type Strains, Phase IV (KMG-IV): sequencing the most valuable type-strain genomes for metagenomic binning, comparative biology and taxonomic classification.</title>
        <authorList>
            <person name="Goeker M."/>
        </authorList>
    </citation>
    <scope>NUCLEOTIDE SEQUENCE [LARGE SCALE GENOMIC DNA]</scope>
    <source>
        <strain evidence="1 2">K24</strain>
    </source>
</reference>
<organism evidence="1 2">
    <name type="scientific">Pigmentiphaga kullae</name>
    <dbReference type="NCBI Taxonomy" id="151784"/>
    <lineage>
        <taxon>Bacteria</taxon>
        <taxon>Pseudomonadati</taxon>
        <taxon>Pseudomonadota</taxon>
        <taxon>Betaproteobacteria</taxon>
        <taxon>Burkholderiales</taxon>
        <taxon>Alcaligenaceae</taxon>
        <taxon>Pigmentiphaga</taxon>
    </lineage>
</organism>
<dbReference type="Proteomes" id="UP000292445">
    <property type="component" value="Unassembled WGS sequence"/>
</dbReference>
<sequence>MTTTLQLVEADTVDLRPSRIFTSDFIARLSALNAAGRRLRELGFTINGEWVRMDRGCPLITLDVHPYDWQSQRLLRRFISIRCLVAEGMNRTEHGSLEGVDVCWPASPDFVGIDESATGSGL</sequence>
<dbReference type="RefSeq" id="WP_130357169.1">
    <property type="nucleotide sequence ID" value="NZ_SGXC01000001.1"/>
</dbReference>
<evidence type="ECO:0000313" key="2">
    <source>
        <dbReference type="Proteomes" id="UP000292445"/>
    </source>
</evidence>
<name>A0A4Q7NLU3_9BURK</name>
<comment type="caution">
    <text evidence="1">The sequence shown here is derived from an EMBL/GenBank/DDBJ whole genome shotgun (WGS) entry which is preliminary data.</text>
</comment>
<accession>A0A4Q7NLU3</accession>
<protein>
    <submittedName>
        <fullName evidence="1">Uncharacterized protein</fullName>
    </submittedName>
</protein>
<dbReference type="EMBL" id="SGXC01000001">
    <property type="protein sequence ID" value="RZS86043.1"/>
    <property type="molecule type" value="Genomic_DNA"/>
</dbReference>
<keyword evidence="2" id="KW-1185">Reference proteome</keyword>
<dbReference type="AlphaFoldDB" id="A0A4Q7NLU3"/>